<evidence type="ECO:0008006" key="7">
    <source>
        <dbReference type="Google" id="ProtNLM"/>
    </source>
</evidence>
<dbReference type="InterPro" id="IPR001128">
    <property type="entry name" value="Cyt_P450"/>
</dbReference>
<keyword evidence="3" id="KW-0479">Metal-binding</keyword>
<dbReference type="GO" id="GO:0006805">
    <property type="term" value="P:xenobiotic metabolic process"/>
    <property type="evidence" value="ECO:0007669"/>
    <property type="project" value="TreeGrafter"/>
</dbReference>
<dbReference type="Gene3D" id="1.10.630.10">
    <property type="entry name" value="Cytochrome P450"/>
    <property type="match status" value="1"/>
</dbReference>
<keyword evidence="6" id="KW-1185">Reference proteome</keyword>
<dbReference type="InterPro" id="IPR002401">
    <property type="entry name" value="Cyt_P450_E_grp-I"/>
</dbReference>
<name>A0AAV2L7K3_KNICA</name>
<dbReference type="InterPro" id="IPR036396">
    <property type="entry name" value="Cyt_P450_sf"/>
</dbReference>
<proteinExistence type="inferred from homology"/>
<evidence type="ECO:0000256" key="2">
    <source>
        <dbReference type="ARBA" id="ARBA00010617"/>
    </source>
</evidence>
<reference evidence="5 6" key="1">
    <citation type="submission" date="2024-04" db="EMBL/GenBank/DDBJ databases">
        <authorList>
            <person name="Waldvogel A.-M."/>
            <person name="Schoenle A."/>
        </authorList>
    </citation>
    <scope>NUCLEOTIDE SEQUENCE [LARGE SCALE GENOMIC DNA]</scope>
</reference>
<evidence type="ECO:0000256" key="4">
    <source>
        <dbReference type="ARBA" id="ARBA00023004"/>
    </source>
</evidence>
<dbReference type="Pfam" id="PF00067">
    <property type="entry name" value="p450"/>
    <property type="match status" value="1"/>
</dbReference>
<dbReference type="GO" id="GO:0020037">
    <property type="term" value="F:heme binding"/>
    <property type="evidence" value="ECO:0007669"/>
    <property type="project" value="InterPro"/>
</dbReference>
<dbReference type="PANTHER" id="PTHR24300:SF327">
    <property type="entry name" value="CYTOCHROME P450 2F2-RELATED"/>
    <property type="match status" value="1"/>
</dbReference>
<evidence type="ECO:0000313" key="6">
    <source>
        <dbReference type="Proteomes" id="UP001497482"/>
    </source>
</evidence>
<dbReference type="PANTHER" id="PTHR24300">
    <property type="entry name" value="CYTOCHROME P450 508A4-RELATED"/>
    <property type="match status" value="1"/>
</dbReference>
<evidence type="ECO:0000256" key="1">
    <source>
        <dbReference type="ARBA" id="ARBA00001971"/>
    </source>
</evidence>
<protein>
    <recommendedName>
        <fullName evidence="7">Cytochrome P450</fullName>
    </recommendedName>
</protein>
<comment type="cofactor">
    <cofactor evidence="1">
        <name>heme</name>
        <dbReference type="ChEBI" id="CHEBI:30413"/>
    </cofactor>
</comment>
<evidence type="ECO:0000256" key="3">
    <source>
        <dbReference type="ARBA" id="ARBA00022723"/>
    </source>
</evidence>
<dbReference type="EMBL" id="OZ035842">
    <property type="protein sequence ID" value="CAL1595317.1"/>
    <property type="molecule type" value="Genomic_DNA"/>
</dbReference>
<dbReference type="GO" id="GO:0006082">
    <property type="term" value="P:organic acid metabolic process"/>
    <property type="evidence" value="ECO:0007669"/>
    <property type="project" value="TreeGrafter"/>
</dbReference>
<dbReference type="Proteomes" id="UP001497482">
    <property type="component" value="Chromosome 20"/>
</dbReference>
<dbReference type="GO" id="GO:0005737">
    <property type="term" value="C:cytoplasm"/>
    <property type="evidence" value="ECO:0007669"/>
    <property type="project" value="TreeGrafter"/>
</dbReference>
<dbReference type="AlphaFoldDB" id="A0AAV2L7K3"/>
<organism evidence="5 6">
    <name type="scientific">Knipowitschia caucasica</name>
    <name type="common">Caucasian dwarf goby</name>
    <name type="synonym">Pomatoschistus caucasicus</name>
    <dbReference type="NCBI Taxonomy" id="637954"/>
    <lineage>
        <taxon>Eukaryota</taxon>
        <taxon>Metazoa</taxon>
        <taxon>Chordata</taxon>
        <taxon>Craniata</taxon>
        <taxon>Vertebrata</taxon>
        <taxon>Euteleostomi</taxon>
        <taxon>Actinopterygii</taxon>
        <taxon>Neopterygii</taxon>
        <taxon>Teleostei</taxon>
        <taxon>Neoteleostei</taxon>
        <taxon>Acanthomorphata</taxon>
        <taxon>Gobiaria</taxon>
        <taxon>Gobiiformes</taxon>
        <taxon>Gobioidei</taxon>
        <taxon>Gobiidae</taxon>
        <taxon>Gobiinae</taxon>
        <taxon>Knipowitschia</taxon>
    </lineage>
</organism>
<evidence type="ECO:0000313" key="5">
    <source>
        <dbReference type="EMBL" id="CAL1595317.1"/>
    </source>
</evidence>
<comment type="similarity">
    <text evidence="2">Belongs to the cytochrome P450 family.</text>
</comment>
<dbReference type="SUPFAM" id="SSF48264">
    <property type="entry name" value="Cytochrome P450"/>
    <property type="match status" value="1"/>
</dbReference>
<dbReference type="PRINTS" id="PR00463">
    <property type="entry name" value="EP450I"/>
</dbReference>
<keyword evidence="4" id="KW-0408">Iron</keyword>
<gene>
    <name evidence="5" type="ORF">KC01_LOCUS24136</name>
</gene>
<dbReference type="GO" id="GO:0005506">
    <property type="term" value="F:iron ion binding"/>
    <property type="evidence" value="ECO:0007669"/>
    <property type="project" value="InterPro"/>
</dbReference>
<dbReference type="GO" id="GO:0016712">
    <property type="term" value="F:oxidoreductase activity, acting on paired donors, with incorporation or reduction of molecular oxygen, reduced flavin or flavoprotein as one donor, and incorporation of one atom of oxygen"/>
    <property type="evidence" value="ECO:0007669"/>
    <property type="project" value="TreeGrafter"/>
</dbReference>
<accession>A0AAV2L7K3</accession>
<sequence>MGLGTQTMEDRILLKTNRLVQFLEQSVQTYETLICLFLHEKSGDISSSFSEDQLSAFLLDLHFAGTDTTANTLLSAFLYLMNYPQVQEQCQQEIDRVLEGKVVVSYEDRHLMPFTQAVIHEIQLVSDTVPLAVYHQATRDTDLLGQLCWNQSISSAVCFVSRAQ</sequence>
<dbReference type="InterPro" id="IPR050182">
    <property type="entry name" value="Cytochrome_P450_fam2"/>
</dbReference>